<protein>
    <submittedName>
        <fullName evidence="1">Uncharacterized protein</fullName>
    </submittedName>
</protein>
<organism evidence="1 2">
    <name type="scientific">Roseospira navarrensis</name>
    <dbReference type="NCBI Taxonomy" id="140058"/>
    <lineage>
        <taxon>Bacteria</taxon>
        <taxon>Pseudomonadati</taxon>
        <taxon>Pseudomonadota</taxon>
        <taxon>Alphaproteobacteria</taxon>
        <taxon>Rhodospirillales</taxon>
        <taxon>Rhodospirillaceae</taxon>
        <taxon>Roseospira</taxon>
    </lineage>
</organism>
<dbReference type="RefSeq" id="WP_153343732.1">
    <property type="nucleotide sequence ID" value="NZ_WIVE01000027.1"/>
</dbReference>
<reference evidence="1 2" key="1">
    <citation type="submission" date="2019-10" db="EMBL/GenBank/DDBJ databases">
        <title>Draft whole-genome sequence of the purple nonsulfur photosynthetic bacterium Roseospira navarrensis DSM 15114.</title>
        <authorList>
            <person name="Kyndt J.A."/>
            <person name="Meyer T.E."/>
        </authorList>
    </citation>
    <scope>NUCLEOTIDE SEQUENCE [LARGE SCALE GENOMIC DNA]</scope>
    <source>
        <strain evidence="1 2">DSM 15114</strain>
    </source>
</reference>
<proteinExistence type="predicted"/>
<evidence type="ECO:0000313" key="2">
    <source>
        <dbReference type="Proteomes" id="UP000434582"/>
    </source>
</evidence>
<name>A0A7X2D320_9PROT</name>
<sequence length="127" mass="13168">MSAAPQISPALGHPPCESRVVVARPGGARVEGVLKTVRRVAGGRAVWSVRVPVDGHPHPEGELVHLTVEIGADGIARAVAGETLRYAVHLAETITAGREVREPVNGQLMALSSALLALHQDQGGPVS</sequence>
<accession>A0A7X2D320</accession>
<dbReference type="Proteomes" id="UP000434582">
    <property type="component" value="Unassembled WGS sequence"/>
</dbReference>
<gene>
    <name evidence="1" type="ORF">GHC57_10010</name>
</gene>
<keyword evidence="2" id="KW-1185">Reference proteome</keyword>
<evidence type="ECO:0000313" key="1">
    <source>
        <dbReference type="EMBL" id="MQX36849.1"/>
    </source>
</evidence>
<dbReference type="EMBL" id="WIVE01000027">
    <property type="protein sequence ID" value="MQX36849.1"/>
    <property type="molecule type" value="Genomic_DNA"/>
</dbReference>
<dbReference type="AlphaFoldDB" id="A0A7X2D320"/>
<comment type="caution">
    <text evidence="1">The sequence shown here is derived from an EMBL/GenBank/DDBJ whole genome shotgun (WGS) entry which is preliminary data.</text>
</comment>